<dbReference type="Proteomes" id="UP000789525">
    <property type="component" value="Unassembled WGS sequence"/>
</dbReference>
<accession>A0ACA9NF53</accession>
<name>A0ACA9NF53_9GLOM</name>
<sequence length="288" mass="31653">MKYPLLSLALATLSMMIFQADAIVDTSPPVRPGSGSWAFAPNSGVSAMHMVQSGPTKMLIIDKAERNIYAIRKNGLYGLSVEYDLTATTNPAYRVLDLSTNTFCSAGSYLGLPDGRVFILGGSTAATSISTKAIQNPTYEFYPNKKETQSRPFDFLLKAFPYNLYPHACVLPYGTQLFLFSGNHAAIWDYARETYVKNIPNIKGPPRTYPLTSTSLLLPLTYENNYKPEFLVCGGGTKFGNTKATADNTCGRIDLSVRNPTWDYDTFVIPRVMGDPVILPNGKVLIVN</sequence>
<evidence type="ECO:0000313" key="1">
    <source>
        <dbReference type="EMBL" id="CAG8647803.1"/>
    </source>
</evidence>
<dbReference type="EMBL" id="CAJVPT010020393">
    <property type="protein sequence ID" value="CAG8647803.1"/>
    <property type="molecule type" value="Genomic_DNA"/>
</dbReference>
<gene>
    <name evidence="1" type="ORF">ACOLOM_LOCUS8150</name>
</gene>
<keyword evidence="2" id="KW-1185">Reference proteome</keyword>
<organism evidence="1 2">
    <name type="scientific">Acaulospora colombiana</name>
    <dbReference type="NCBI Taxonomy" id="27376"/>
    <lineage>
        <taxon>Eukaryota</taxon>
        <taxon>Fungi</taxon>
        <taxon>Fungi incertae sedis</taxon>
        <taxon>Mucoromycota</taxon>
        <taxon>Glomeromycotina</taxon>
        <taxon>Glomeromycetes</taxon>
        <taxon>Diversisporales</taxon>
        <taxon>Acaulosporaceae</taxon>
        <taxon>Acaulospora</taxon>
    </lineage>
</organism>
<reference evidence="1" key="1">
    <citation type="submission" date="2021-06" db="EMBL/GenBank/DDBJ databases">
        <authorList>
            <person name="Kallberg Y."/>
            <person name="Tangrot J."/>
            <person name="Rosling A."/>
        </authorList>
    </citation>
    <scope>NUCLEOTIDE SEQUENCE</scope>
    <source>
        <strain evidence="1">CL356</strain>
    </source>
</reference>
<evidence type="ECO:0000313" key="2">
    <source>
        <dbReference type="Proteomes" id="UP000789525"/>
    </source>
</evidence>
<feature type="non-terminal residue" evidence="1">
    <location>
        <position position="288"/>
    </location>
</feature>
<comment type="caution">
    <text evidence="1">The sequence shown here is derived from an EMBL/GenBank/DDBJ whole genome shotgun (WGS) entry which is preliminary data.</text>
</comment>
<protein>
    <submittedName>
        <fullName evidence="1">11626_t:CDS:1</fullName>
    </submittedName>
</protein>
<proteinExistence type="predicted"/>